<protein>
    <submittedName>
        <fullName evidence="1">Bifunctional DNA primase/polymerase</fullName>
    </submittedName>
</protein>
<gene>
    <name evidence="1" type="ORF">LCL61_17465</name>
</gene>
<dbReference type="Proteomes" id="UP001456344">
    <property type="component" value="Chromosome"/>
</dbReference>
<evidence type="ECO:0000313" key="1">
    <source>
        <dbReference type="EMBL" id="WYW17340.1"/>
    </source>
</evidence>
<sequence length="305" mass="32812">MHDAQRRALLDIALTMAGRGWFVFPIMPGRKWPPAWHREERCPGRGPCGAGHVVPETLATTDPEVIERVWSREPYNVAVYPGKSGLHVIDCDVRKPAEPAGPDGWDELQALAARRGGPLPEAWTTTTPTGGRQLWYATPPGCRLPCTVKHIAPHVDTRGWGGYALAPGSVRQDGAYELFDDTDPPELPGWLVQASLKTLSTAASGRKKKPVAAPTAYVARAVQGEAERVRAAPSGQRNRALSTAAYALGQLVGAELLDVAHARAELQAAVTAWNTPESMTKDFGVIDTSLRAGSRNPRRVTGKAA</sequence>
<dbReference type="EMBL" id="CP150484">
    <property type="protein sequence ID" value="WYW17340.1"/>
    <property type="molecule type" value="Genomic_DNA"/>
</dbReference>
<organism evidence="1 2">
    <name type="scientific">Amycolatopsis coloradensis</name>
    <dbReference type="NCBI Taxonomy" id="76021"/>
    <lineage>
        <taxon>Bacteria</taxon>
        <taxon>Bacillati</taxon>
        <taxon>Actinomycetota</taxon>
        <taxon>Actinomycetes</taxon>
        <taxon>Pseudonocardiales</taxon>
        <taxon>Pseudonocardiaceae</taxon>
        <taxon>Amycolatopsis</taxon>
    </lineage>
</organism>
<evidence type="ECO:0000313" key="2">
    <source>
        <dbReference type="Proteomes" id="UP001456344"/>
    </source>
</evidence>
<name>A0ACD5BD80_9PSEU</name>
<proteinExistence type="predicted"/>
<accession>A0ACD5BD80</accession>
<keyword evidence="2" id="KW-1185">Reference proteome</keyword>
<reference evidence="1" key="1">
    <citation type="submission" date="2023-10" db="EMBL/GenBank/DDBJ databases">
        <title>Whole genome sequencing of actinobacterial strain Amycolatopsis sp. (BCA-696) identifies the underlying plant growth-promoting genes.</title>
        <authorList>
            <person name="Gandham P."/>
            <person name="Vadla N."/>
            <person name="Saji A."/>
            <person name="Srinivas V."/>
            <person name="Ruperao P."/>
            <person name="Selvanayagam S."/>
            <person name="Saxena R.K."/>
            <person name="Rathore A."/>
            <person name="Gopalakrishnan S."/>
            <person name="Thakur V."/>
        </authorList>
    </citation>
    <scope>NUCLEOTIDE SEQUENCE</scope>
    <source>
        <strain evidence="1">BCA-696</strain>
    </source>
</reference>